<protein>
    <submittedName>
        <fullName evidence="2">Uncharacterized protein</fullName>
    </submittedName>
</protein>
<feature type="compositionally biased region" description="Basic and acidic residues" evidence="1">
    <location>
        <begin position="80"/>
        <end position="104"/>
    </location>
</feature>
<organism evidence="2 3">
    <name type="scientific">Tanacetum coccineum</name>
    <dbReference type="NCBI Taxonomy" id="301880"/>
    <lineage>
        <taxon>Eukaryota</taxon>
        <taxon>Viridiplantae</taxon>
        <taxon>Streptophyta</taxon>
        <taxon>Embryophyta</taxon>
        <taxon>Tracheophyta</taxon>
        <taxon>Spermatophyta</taxon>
        <taxon>Magnoliopsida</taxon>
        <taxon>eudicotyledons</taxon>
        <taxon>Gunneridae</taxon>
        <taxon>Pentapetalae</taxon>
        <taxon>asterids</taxon>
        <taxon>campanulids</taxon>
        <taxon>Asterales</taxon>
        <taxon>Asteraceae</taxon>
        <taxon>Asteroideae</taxon>
        <taxon>Anthemideae</taxon>
        <taxon>Anthemidinae</taxon>
        <taxon>Tanacetum</taxon>
    </lineage>
</organism>
<reference evidence="2" key="1">
    <citation type="journal article" date="2022" name="Int. J. Mol. Sci.">
        <title>Draft Genome of Tanacetum Coccineum: Genomic Comparison of Closely Related Tanacetum-Family Plants.</title>
        <authorList>
            <person name="Yamashiro T."/>
            <person name="Shiraishi A."/>
            <person name="Nakayama K."/>
            <person name="Satake H."/>
        </authorList>
    </citation>
    <scope>NUCLEOTIDE SEQUENCE</scope>
</reference>
<proteinExistence type="predicted"/>
<evidence type="ECO:0000256" key="1">
    <source>
        <dbReference type="SAM" id="MobiDB-lite"/>
    </source>
</evidence>
<dbReference type="Proteomes" id="UP001151760">
    <property type="component" value="Unassembled WGS sequence"/>
</dbReference>
<gene>
    <name evidence="2" type="ORF">Tco_0703490</name>
</gene>
<keyword evidence="3" id="KW-1185">Reference proteome</keyword>
<feature type="region of interest" description="Disordered" evidence="1">
    <location>
        <begin position="77"/>
        <end position="111"/>
    </location>
</feature>
<evidence type="ECO:0000313" key="2">
    <source>
        <dbReference type="EMBL" id="GJS70649.1"/>
    </source>
</evidence>
<reference evidence="2" key="2">
    <citation type="submission" date="2022-01" db="EMBL/GenBank/DDBJ databases">
        <authorList>
            <person name="Yamashiro T."/>
            <person name="Shiraishi A."/>
            <person name="Satake H."/>
            <person name="Nakayama K."/>
        </authorList>
    </citation>
    <scope>NUCLEOTIDE SEQUENCE</scope>
</reference>
<sequence>MKRSFQGIHRQLLPAMLTIDAGQPQPSAAPSPSHPIYGEKNRANQKSDGYCTPRLQIKVDPWKQVLSELRQTLGTANLAADRESQKAETSWEERNRKKAKDAAEGFKGSQAPLAQVNTAQVKTAELNPDSTPFSQVKMVKLMSVRLNADQILAEKLQQERKVEQYSIEDRAKFLHDTIAAQRKFLAEQRSATIRNKPPTISQLRNQMITYLKHVANRCMLS</sequence>
<evidence type="ECO:0000313" key="3">
    <source>
        <dbReference type="Proteomes" id="UP001151760"/>
    </source>
</evidence>
<name>A0ABQ4XZ21_9ASTR</name>
<comment type="caution">
    <text evidence="2">The sequence shown here is derived from an EMBL/GenBank/DDBJ whole genome shotgun (WGS) entry which is preliminary data.</text>
</comment>
<feature type="region of interest" description="Disordered" evidence="1">
    <location>
        <begin position="21"/>
        <end position="48"/>
    </location>
</feature>
<dbReference type="EMBL" id="BQNB010009947">
    <property type="protein sequence ID" value="GJS70649.1"/>
    <property type="molecule type" value="Genomic_DNA"/>
</dbReference>
<accession>A0ABQ4XZ21</accession>